<reference evidence="2 3" key="2">
    <citation type="submission" date="2024-10" db="EMBL/GenBank/DDBJ databases">
        <authorList>
            <person name="Ryan C."/>
        </authorList>
    </citation>
    <scope>NUCLEOTIDE SEQUENCE [LARGE SCALE GENOMIC DNA]</scope>
</reference>
<dbReference type="EMBL" id="OZ075115">
    <property type="protein sequence ID" value="CAL5065706.1"/>
    <property type="molecule type" value="Genomic_DNA"/>
</dbReference>
<feature type="compositionally biased region" description="Basic and acidic residues" evidence="1">
    <location>
        <begin position="54"/>
        <end position="75"/>
    </location>
</feature>
<dbReference type="Proteomes" id="UP001497457">
    <property type="component" value="Chromosome 5rd"/>
</dbReference>
<reference evidence="3" key="1">
    <citation type="submission" date="2024-06" db="EMBL/GenBank/DDBJ databases">
        <authorList>
            <person name="Ryan C."/>
        </authorList>
    </citation>
    <scope>NUCLEOTIDE SEQUENCE [LARGE SCALE GENOMIC DNA]</scope>
</reference>
<keyword evidence="3" id="KW-1185">Reference proteome</keyword>
<gene>
    <name evidence="2" type="ORF">URODEC1_LOCUS100076</name>
</gene>
<accession>A0ABC9EYE7</accession>
<evidence type="ECO:0000313" key="2">
    <source>
        <dbReference type="EMBL" id="CAL5065706.1"/>
    </source>
</evidence>
<sequence length="96" mass="10065">MSVVMRGSSDTLAAAVLRRRAMGTVAKGAARAAVHGSRSPANTAVEGREEAEEAIERGKEEKHKMRDQVEAKVGDADAQIGSASSPAPPRHSKSDK</sequence>
<organism evidence="2 3">
    <name type="scientific">Urochloa decumbens</name>
    <dbReference type="NCBI Taxonomy" id="240449"/>
    <lineage>
        <taxon>Eukaryota</taxon>
        <taxon>Viridiplantae</taxon>
        <taxon>Streptophyta</taxon>
        <taxon>Embryophyta</taxon>
        <taxon>Tracheophyta</taxon>
        <taxon>Spermatophyta</taxon>
        <taxon>Magnoliopsida</taxon>
        <taxon>Liliopsida</taxon>
        <taxon>Poales</taxon>
        <taxon>Poaceae</taxon>
        <taxon>PACMAD clade</taxon>
        <taxon>Panicoideae</taxon>
        <taxon>Panicodae</taxon>
        <taxon>Paniceae</taxon>
        <taxon>Melinidinae</taxon>
        <taxon>Urochloa</taxon>
    </lineage>
</organism>
<name>A0ABC9EYE7_9POAL</name>
<evidence type="ECO:0000313" key="3">
    <source>
        <dbReference type="Proteomes" id="UP001497457"/>
    </source>
</evidence>
<feature type="region of interest" description="Disordered" evidence="1">
    <location>
        <begin position="29"/>
        <end position="96"/>
    </location>
</feature>
<dbReference type="AlphaFoldDB" id="A0ABC9EYE7"/>
<evidence type="ECO:0000256" key="1">
    <source>
        <dbReference type="SAM" id="MobiDB-lite"/>
    </source>
</evidence>
<protein>
    <submittedName>
        <fullName evidence="2">Uncharacterized protein</fullName>
    </submittedName>
</protein>
<proteinExistence type="predicted"/>